<feature type="transmembrane region" description="Helical" evidence="1">
    <location>
        <begin position="15"/>
        <end position="37"/>
    </location>
</feature>
<proteinExistence type="predicted"/>
<evidence type="ECO:0000313" key="3">
    <source>
        <dbReference type="Proteomes" id="UP000077266"/>
    </source>
</evidence>
<feature type="transmembrane region" description="Helical" evidence="1">
    <location>
        <begin position="49"/>
        <end position="74"/>
    </location>
</feature>
<keyword evidence="1" id="KW-0812">Transmembrane</keyword>
<keyword evidence="1" id="KW-0472">Membrane</keyword>
<keyword evidence="3" id="KW-1185">Reference proteome</keyword>
<dbReference type="Pfam" id="PF20479">
    <property type="entry name" value="TMEM128"/>
    <property type="match status" value="1"/>
</dbReference>
<sequence length="147" mass="16157">MSTGRFSHQRKQLKFIVSGGLGSYFFHVVSNLFAIVFAERDAVPHSAKLTATLAVLLGTLTISLFGYLIGIPWIRNVQLDYQQWRASPELRTTISTLTVSIVVGWTLLVYALTTGSTLGFFGSFLGATSLYLLCFGLLGLIPVPRRL</sequence>
<keyword evidence="1" id="KW-1133">Transmembrane helix</keyword>
<accession>A0A165GI32</accession>
<reference evidence="2 3" key="1">
    <citation type="journal article" date="2016" name="Mol. Biol. Evol.">
        <title>Comparative Genomics of Early-Diverging Mushroom-Forming Fungi Provides Insights into the Origins of Lignocellulose Decay Capabilities.</title>
        <authorList>
            <person name="Nagy L.G."/>
            <person name="Riley R."/>
            <person name="Tritt A."/>
            <person name="Adam C."/>
            <person name="Daum C."/>
            <person name="Floudas D."/>
            <person name="Sun H."/>
            <person name="Yadav J.S."/>
            <person name="Pangilinan J."/>
            <person name="Larsson K.H."/>
            <person name="Matsuura K."/>
            <person name="Barry K."/>
            <person name="Labutti K."/>
            <person name="Kuo R."/>
            <person name="Ohm R.A."/>
            <person name="Bhattacharya S.S."/>
            <person name="Shirouzu T."/>
            <person name="Yoshinaga Y."/>
            <person name="Martin F.M."/>
            <person name="Grigoriev I.V."/>
            <person name="Hibbett D.S."/>
        </authorList>
    </citation>
    <scope>NUCLEOTIDE SEQUENCE [LARGE SCALE GENOMIC DNA]</scope>
    <source>
        <strain evidence="2 3">HHB12029</strain>
    </source>
</reference>
<evidence type="ECO:0000313" key="2">
    <source>
        <dbReference type="EMBL" id="KZV90551.1"/>
    </source>
</evidence>
<dbReference type="InParanoid" id="A0A165GI32"/>
<evidence type="ECO:0000256" key="1">
    <source>
        <dbReference type="SAM" id="Phobius"/>
    </source>
</evidence>
<dbReference type="InterPro" id="IPR033579">
    <property type="entry name" value="TMEM128"/>
</dbReference>
<organism evidence="2 3">
    <name type="scientific">Exidia glandulosa HHB12029</name>
    <dbReference type="NCBI Taxonomy" id="1314781"/>
    <lineage>
        <taxon>Eukaryota</taxon>
        <taxon>Fungi</taxon>
        <taxon>Dikarya</taxon>
        <taxon>Basidiomycota</taxon>
        <taxon>Agaricomycotina</taxon>
        <taxon>Agaricomycetes</taxon>
        <taxon>Auriculariales</taxon>
        <taxon>Exidiaceae</taxon>
        <taxon>Exidia</taxon>
    </lineage>
</organism>
<dbReference type="Proteomes" id="UP000077266">
    <property type="component" value="Unassembled WGS sequence"/>
</dbReference>
<feature type="transmembrane region" description="Helical" evidence="1">
    <location>
        <begin position="118"/>
        <end position="141"/>
    </location>
</feature>
<protein>
    <submittedName>
        <fullName evidence="2">Uncharacterized protein</fullName>
    </submittedName>
</protein>
<dbReference type="AlphaFoldDB" id="A0A165GI32"/>
<name>A0A165GI32_EXIGL</name>
<feature type="transmembrane region" description="Helical" evidence="1">
    <location>
        <begin position="94"/>
        <end position="112"/>
    </location>
</feature>
<gene>
    <name evidence="2" type="ORF">EXIGLDRAFT_837717</name>
</gene>
<dbReference type="OrthoDB" id="3187264at2759"/>
<dbReference type="EMBL" id="KV426046">
    <property type="protein sequence ID" value="KZV90551.1"/>
    <property type="molecule type" value="Genomic_DNA"/>
</dbReference>